<accession>A0A4Y3WDU5</accession>
<keyword evidence="4" id="KW-0804">Transcription</keyword>
<dbReference type="GO" id="GO:0006352">
    <property type="term" value="P:DNA-templated transcription initiation"/>
    <property type="evidence" value="ECO:0007669"/>
    <property type="project" value="InterPro"/>
</dbReference>
<evidence type="ECO:0000256" key="2">
    <source>
        <dbReference type="ARBA" id="ARBA00023015"/>
    </source>
</evidence>
<evidence type="ECO:0000313" key="7">
    <source>
        <dbReference type="EMBL" id="GEC17187.1"/>
    </source>
</evidence>
<comment type="similarity">
    <text evidence="1">Belongs to the sigma-70 factor family. ECF subfamily.</text>
</comment>
<dbReference type="InterPro" id="IPR014284">
    <property type="entry name" value="RNA_pol_sigma-70_dom"/>
</dbReference>
<feature type="domain" description="RNA polymerase sigma factor 70 region 4 type 2" evidence="6">
    <location>
        <begin position="116"/>
        <end position="168"/>
    </location>
</feature>
<evidence type="ECO:0000313" key="8">
    <source>
        <dbReference type="Proteomes" id="UP000318825"/>
    </source>
</evidence>
<dbReference type="InterPro" id="IPR013249">
    <property type="entry name" value="RNA_pol_sigma70_r4_t2"/>
</dbReference>
<dbReference type="Pfam" id="PF04542">
    <property type="entry name" value="Sigma70_r2"/>
    <property type="match status" value="1"/>
</dbReference>
<dbReference type="NCBIfam" id="TIGR02937">
    <property type="entry name" value="sigma70-ECF"/>
    <property type="match status" value="1"/>
</dbReference>
<evidence type="ECO:0000256" key="4">
    <source>
        <dbReference type="ARBA" id="ARBA00023163"/>
    </source>
</evidence>
<gene>
    <name evidence="7" type="primary">fecI_2</name>
    <name evidence="7" type="ORF">NWI01_30790</name>
</gene>
<dbReference type="InterPro" id="IPR036388">
    <property type="entry name" value="WH-like_DNA-bd_sf"/>
</dbReference>
<keyword evidence="2" id="KW-0805">Transcription regulation</keyword>
<evidence type="ECO:0000259" key="6">
    <source>
        <dbReference type="Pfam" id="PF08281"/>
    </source>
</evidence>
<dbReference type="EMBL" id="BJNF01000092">
    <property type="protein sequence ID" value="GEC17187.1"/>
    <property type="molecule type" value="Genomic_DNA"/>
</dbReference>
<dbReference type="InterPro" id="IPR007627">
    <property type="entry name" value="RNA_pol_sigma70_r2"/>
</dbReference>
<sequence>MDTAATTQSDDDLMSVYLRHWKALCAHLRKRTGSQELAEDALQETWLRLAGMKGDAAAIHDHHAFILRVAGNIAIDLVRRERRHTAHCVSDETLLAAVADNMPSPEVCVIDRDQLRLLALALARLPAKPRAALLLSRCDGLSHREIGARLKVSESMVAKYLGQALRHCRDHYRHQP</sequence>
<evidence type="ECO:0000259" key="5">
    <source>
        <dbReference type="Pfam" id="PF04542"/>
    </source>
</evidence>
<proteinExistence type="inferred from homology"/>
<dbReference type="PANTHER" id="PTHR43133">
    <property type="entry name" value="RNA POLYMERASE ECF-TYPE SIGMA FACTO"/>
    <property type="match status" value="1"/>
</dbReference>
<reference evidence="7 8" key="1">
    <citation type="submission" date="2019-06" db="EMBL/GenBank/DDBJ databases">
        <title>Whole genome shotgun sequence of Nitrobacter winogradskyi NBRC 14297.</title>
        <authorList>
            <person name="Hosoyama A."/>
            <person name="Uohara A."/>
            <person name="Ohji S."/>
            <person name="Ichikawa N."/>
        </authorList>
    </citation>
    <scope>NUCLEOTIDE SEQUENCE [LARGE SCALE GENOMIC DNA]</scope>
    <source>
        <strain evidence="7 8">NBRC 14297</strain>
    </source>
</reference>
<feature type="domain" description="RNA polymerase sigma-70 region 2" evidence="5">
    <location>
        <begin position="17"/>
        <end position="83"/>
    </location>
</feature>
<name>A0A4Y3WDU5_NITWI</name>
<dbReference type="RefSeq" id="WP_141384938.1">
    <property type="nucleotide sequence ID" value="NZ_BJNF01000092.1"/>
</dbReference>
<dbReference type="SUPFAM" id="SSF88946">
    <property type="entry name" value="Sigma2 domain of RNA polymerase sigma factors"/>
    <property type="match status" value="1"/>
</dbReference>
<dbReference type="OrthoDB" id="9794372at2"/>
<dbReference type="AlphaFoldDB" id="A0A4Y3WDU5"/>
<dbReference type="GO" id="GO:0003677">
    <property type="term" value="F:DNA binding"/>
    <property type="evidence" value="ECO:0007669"/>
    <property type="project" value="InterPro"/>
</dbReference>
<keyword evidence="3" id="KW-0731">Sigma factor</keyword>
<dbReference type="PANTHER" id="PTHR43133:SF63">
    <property type="entry name" value="RNA POLYMERASE SIGMA FACTOR FECI-RELATED"/>
    <property type="match status" value="1"/>
</dbReference>
<dbReference type="InterPro" id="IPR013325">
    <property type="entry name" value="RNA_pol_sigma_r2"/>
</dbReference>
<dbReference type="GO" id="GO:0016987">
    <property type="term" value="F:sigma factor activity"/>
    <property type="evidence" value="ECO:0007669"/>
    <property type="project" value="UniProtKB-KW"/>
</dbReference>
<organism evidence="7 8">
    <name type="scientific">Nitrobacter winogradskyi</name>
    <name type="common">Nitrobacter agilis</name>
    <dbReference type="NCBI Taxonomy" id="913"/>
    <lineage>
        <taxon>Bacteria</taxon>
        <taxon>Pseudomonadati</taxon>
        <taxon>Pseudomonadota</taxon>
        <taxon>Alphaproteobacteria</taxon>
        <taxon>Hyphomicrobiales</taxon>
        <taxon>Nitrobacteraceae</taxon>
        <taxon>Nitrobacter</taxon>
    </lineage>
</organism>
<dbReference type="Gene3D" id="1.10.1740.10">
    <property type="match status" value="1"/>
</dbReference>
<dbReference type="Gene3D" id="1.10.10.10">
    <property type="entry name" value="Winged helix-like DNA-binding domain superfamily/Winged helix DNA-binding domain"/>
    <property type="match status" value="1"/>
</dbReference>
<protein>
    <submittedName>
        <fullName evidence="7">Uncharacterized protein</fullName>
    </submittedName>
</protein>
<dbReference type="InterPro" id="IPR039425">
    <property type="entry name" value="RNA_pol_sigma-70-like"/>
</dbReference>
<dbReference type="InterPro" id="IPR013324">
    <property type="entry name" value="RNA_pol_sigma_r3/r4-like"/>
</dbReference>
<dbReference type="SUPFAM" id="SSF88659">
    <property type="entry name" value="Sigma3 and sigma4 domains of RNA polymerase sigma factors"/>
    <property type="match status" value="1"/>
</dbReference>
<evidence type="ECO:0000256" key="3">
    <source>
        <dbReference type="ARBA" id="ARBA00023082"/>
    </source>
</evidence>
<dbReference type="Pfam" id="PF08281">
    <property type="entry name" value="Sigma70_r4_2"/>
    <property type="match status" value="1"/>
</dbReference>
<evidence type="ECO:0000256" key="1">
    <source>
        <dbReference type="ARBA" id="ARBA00010641"/>
    </source>
</evidence>
<comment type="caution">
    <text evidence="7">The sequence shown here is derived from an EMBL/GenBank/DDBJ whole genome shotgun (WGS) entry which is preliminary data.</text>
</comment>
<dbReference type="Proteomes" id="UP000318825">
    <property type="component" value="Unassembled WGS sequence"/>
</dbReference>